<sequence length="64" mass="6827">MRAAPFPMRFTARSDEPATQEHVLTPPDGAHAAEVHGVSTPLGMRTWRPVGPARSTRPALLGPA</sequence>
<dbReference type="RefSeq" id="WP_190119603.1">
    <property type="nucleotide sequence ID" value="NZ_BMVR01000016.1"/>
</dbReference>
<reference evidence="2 3" key="1">
    <citation type="submission" date="2020-12" db="EMBL/GenBank/DDBJ databases">
        <title>Streptomyces typhae sp. nov., a novel endophytic actinomycete isolated from the root of cattail pollen (Typha angustifolia L.).</title>
        <authorList>
            <person name="Peng C."/>
            <person name="Liu C."/>
        </authorList>
    </citation>
    <scope>NUCLEOTIDE SEQUENCE [LARGE SCALE GENOMIC DNA]</scope>
    <source>
        <strain evidence="2 3">JCM 4753</strain>
    </source>
</reference>
<comment type="caution">
    <text evidence="2">The sequence shown here is derived from an EMBL/GenBank/DDBJ whole genome shotgun (WGS) entry which is preliminary data.</text>
</comment>
<proteinExistence type="predicted"/>
<accession>A0ABS0X4V9</accession>
<organism evidence="2 3">
    <name type="scientific">Streptomyces flavofungini</name>
    <dbReference type="NCBI Taxonomy" id="68200"/>
    <lineage>
        <taxon>Bacteria</taxon>
        <taxon>Bacillati</taxon>
        <taxon>Actinomycetota</taxon>
        <taxon>Actinomycetes</taxon>
        <taxon>Kitasatosporales</taxon>
        <taxon>Streptomycetaceae</taxon>
        <taxon>Streptomyces</taxon>
    </lineage>
</organism>
<gene>
    <name evidence="2" type="ORF">JGB26_13175</name>
</gene>
<evidence type="ECO:0000256" key="1">
    <source>
        <dbReference type="SAM" id="MobiDB-lite"/>
    </source>
</evidence>
<keyword evidence="3" id="KW-1185">Reference proteome</keyword>
<feature type="region of interest" description="Disordered" evidence="1">
    <location>
        <begin position="42"/>
        <end position="64"/>
    </location>
</feature>
<protein>
    <submittedName>
        <fullName evidence="2">Uncharacterized protein</fullName>
    </submittedName>
</protein>
<name>A0ABS0X4V9_9ACTN</name>
<dbReference type="EMBL" id="JAEKOZ010000006">
    <property type="protein sequence ID" value="MBJ3808051.1"/>
    <property type="molecule type" value="Genomic_DNA"/>
</dbReference>
<evidence type="ECO:0000313" key="3">
    <source>
        <dbReference type="Proteomes" id="UP000634780"/>
    </source>
</evidence>
<evidence type="ECO:0000313" key="2">
    <source>
        <dbReference type="EMBL" id="MBJ3808051.1"/>
    </source>
</evidence>
<dbReference type="Proteomes" id="UP000634780">
    <property type="component" value="Unassembled WGS sequence"/>
</dbReference>
<feature type="region of interest" description="Disordered" evidence="1">
    <location>
        <begin position="1"/>
        <end position="20"/>
    </location>
</feature>